<feature type="transmembrane region" description="Helical" evidence="1">
    <location>
        <begin position="127"/>
        <end position="147"/>
    </location>
</feature>
<dbReference type="RefSeq" id="WP_251806903.1">
    <property type="nucleotide sequence ID" value="NZ_CP166679.1"/>
</dbReference>
<gene>
    <name evidence="3" type="ORF">ACFS1K_02855</name>
</gene>
<feature type="transmembrane region" description="Helical" evidence="1">
    <location>
        <begin position="6"/>
        <end position="22"/>
    </location>
</feature>
<keyword evidence="1" id="KW-1133">Transmembrane helix</keyword>
<keyword evidence="1" id="KW-0812">Transmembrane</keyword>
<accession>A0ABW5VE23</accession>
<evidence type="ECO:0000256" key="1">
    <source>
        <dbReference type="SAM" id="Phobius"/>
    </source>
</evidence>
<keyword evidence="1" id="KW-0472">Membrane</keyword>
<organism evidence="3 4">
    <name type="scientific">Arenibacter antarcticus</name>
    <dbReference type="NCBI Taxonomy" id="2040469"/>
    <lineage>
        <taxon>Bacteria</taxon>
        <taxon>Pseudomonadati</taxon>
        <taxon>Bacteroidota</taxon>
        <taxon>Flavobacteriia</taxon>
        <taxon>Flavobacteriales</taxon>
        <taxon>Flavobacteriaceae</taxon>
        <taxon>Arenibacter</taxon>
    </lineage>
</organism>
<evidence type="ECO:0000313" key="3">
    <source>
        <dbReference type="EMBL" id="MFD2788695.1"/>
    </source>
</evidence>
<feature type="domain" description="DUF3592" evidence="2">
    <location>
        <begin position="33"/>
        <end position="123"/>
    </location>
</feature>
<comment type="caution">
    <text evidence="3">The sequence shown here is derived from an EMBL/GenBank/DDBJ whole genome shotgun (WGS) entry which is preliminary data.</text>
</comment>
<dbReference type="Pfam" id="PF12158">
    <property type="entry name" value="DUF3592"/>
    <property type="match status" value="1"/>
</dbReference>
<proteinExistence type="predicted"/>
<sequence length="163" mass="18384">MIITFLIGLVFSIFGIVIKILDHKAKRWHKTIGTISKAQLVEKISKDSDGNQKIKYTVDLAYDYESPGGEQTLVGDNLFPYMGTWGTNSEEKNKILEILKEGTQVKVYYNPHKTSQSCLIVGANYSINYAISFGLAFLGLALVLWIYEKSDNSQWVLDQILVN</sequence>
<dbReference type="InterPro" id="IPR021994">
    <property type="entry name" value="DUF3592"/>
</dbReference>
<name>A0ABW5VE23_9FLAO</name>
<evidence type="ECO:0000259" key="2">
    <source>
        <dbReference type="Pfam" id="PF12158"/>
    </source>
</evidence>
<keyword evidence="4" id="KW-1185">Reference proteome</keyword>
<reference evidence="4" key="1">
    <citation type="journal article" date="2019" name="Int. J. Syst. Evol. Microbiol.">
        <title>The Global Catalogue of Microorganisms (GCM) 10K type strain sequencing project: providing services to taxonomists for standard genome sequencing and annotation.</title>
        <authorList>
            <consortium name="The Broad Institute Genomics Platform"/>
            <consortium name="The Broad Institute Genome Sequencing Center for Infectious Disease"/>
            <person name="Wu L."/>
            <person name="Ma J."/>
        </authorList>
    </citation>
    <scope>NUCLEOTIDE SEQUENCE [LARGE SCALE GENOMIC DNA]</scope>
    <source>
        <strain evidence="4">KCTC 52924</strain>
    </source>
</reference>
<dbReference type="Proteomes" id="UP001597532">
    <property type="component" value="Unassembled WGS sequence"/>
</dbReference>
<evidence type="ECO:0000313" key="4">
    <source>
        <dbReference type="Proteomes" id="UP001597532"/>
    </source>
</evidence>
<dbReference type="EMBL" id="JBHUOK010000004">
    <property type="protein sequence ID" value="MFD2788695.1"/>
    <property type="molecule type" value="Genomic_DNA"/>
</dbReference>
<protein>
    <submittedName>
        <fullName evidence="3">DUF3592 domain-containing protein</fullName>
    </submittedName>
</protein>